<keyword evidence="1" id="KW-0472">Membrane</keyword>
<accession>A0A5C5ZYV0</accession>
<dbReference type="Proteomes" id="UP000316213">
    <property type="component" value="Unassembled WGS sequence"/>
</dbReference>
<dbReference type="AlphaFoldDB" id="A0A5C5ZYV0"/>
<sequence>MDLTIGGDAVRFGASVRADYSESDSRFPRQHVPDFLDNMSPTTTALIMIVVVLLLWDI</sequence>
<gene>
    <name evidence="2" type="ORF">Pla100_47240</name>
</gene>
<name>A0A5C5ZYV0_9BACT</name>
<keyword evidence="1" id="KW-1133">Transmembrane helix</keyword>
<comment type="caution">
    <text evidence="2">The sequence shown here is derived from an EMBL/GenBank/DDBJ whole genome shotgun (WGS) entry which is preliminary data.</text>
</comment>
<evidence type="ECO:0000313" key="3">
    <source>
        <dbReference type="Proteomes" id="UP000316213"/>
    </source>
</evidence>
<protein>
    <submittedName>
        <fullName evidence="2">Uncharacterized protein</fullName>
    </submittedName>
</protein>
<feature type="transmembrane region" description="Helical" evidence="1">
    <location>
        <begin position="39"/>
        <end position="56"/>
    </location>
</feature>
<organism evidence="2 3">
    <name type="scientific">Neorhodopirellula pilleata</name>
    <dbReference type="NCBI Taxonomy" id="2714738"/>
    <lineage>
        <taxon>Bacteria</taxon>
        <taxon>Pseudomonadati</taxon>
        <taxon>Planctomycetota</taxon>
        <taxon>Planctomycetia</taxon>
        <taxon>Pirellulales</taxon>
        <taxon>Pirellulaceae</taxon>
        <taxon>Neorhodopirellula</taxon>
    </lineage>
</organism>
<keyword evidence="1" id="KW-0812">Transmembrane</keyword>
<proteinExistence type="predicted"/>
<evidence type="ECO:0000313" key="2">
    <source>
        <dbReference type="EMBL" id="TWT92187.1"/>
    </source>
</evidence>
<reference evidence="2 3" key="1">
    <citation type="submission" date="2019-02" db="EMBL/GenBank/DDBJ databases">
        <title>Deep-cultivation of Planctomycetes and their phenomic and genomic characterization uncovers novel biology.</title>
        <authorList>
            <person name="Wiegand S."/>
            <person name="Jogler M."/>
            <person name="Boedeker C."/>
            <person name="Pinto D."/>
            <person name="Vollmers J."/>
            <person name="Rivas-Marin E."/>
            <person name="Kohn T."/>
            <person name="Peeters S.H."/>
            <person name="Heuer A."/>
            <person name="Rast P."/>
            <person name="Oberbeckmann S."/>
            <person name="Bunk B."/>
            <person name="Jeske O."/>
            <person name="Meyerdierks A."/>
            <person name="Storesund J.E."/>
            <person name="Kallscheuer N."/>
            <person name="Luecker S."/>
            <person name="Lage O.M."/>
            <person name="Pohl T."/>
            <person name="Merkel B.J."/>
            <person name="Hornburger P."/>
            <person name="Mueller R.-W."/>
            <person name="Bruemmer F."/>
            <person name="Labrenz M."/>
            <person name="Spormann A.M."/>
            <person name="Op Den Camp H."/>
            <person name="Overmann J."/>
            <person name="Amann R."/>
            <person name="Jetten M.S.M."/>
            <person name="Mascher T."/>
            <person name="Medema M.H."/>
            <person name="Devos D.P."/>
            <person name="Kaster A.-K."/>
            <person name="Ovreas L."/>
            <person name="Rohde M."/>
            <person name="Galperin M.Y."/>
            <person name="Jogler C."/>
        </authorList>
    </citation>
    <scope>NUCLEOTIDE SEQUENCE [LARGE SCALE GENOMIC DNA]</scope>
    <source>
        <strain evidence="2 3">Pla100</strain>
    </source>
</reference>
<keyword evidence="3" id="KW-1185">Reference proteome</keyword>
<evidence type="ECO:0000256" key="1">
    <source>
        <dbReference type="SAM" id="Phobius"/>
    </source>
</evidence>
<dbReference type="EMBL" id="SJPM01000012">
    <property type="protein sequence ID" value="TWT92187.1"/>
    <property type="molecule type" value="Genomic_DNA"/>
</dbReference>